<name>A0ABR4FGV2_9EURO</name>
<dbReference type="PROSITE" id="PS50048">
    <property type="entry name" value="ZN2_CY6_FUNGAL_2"/>
    <property type="match status" value="1"/>
</dbReference>
<keyword evidence="3" id="KW-0804">Transcription</keyword>
<keyword evidence="4" id="KW-0539">Nucleus</keyword>
<dbReference type="Pfam" id="PF00172">
    <property type="entry name" value="Zn_clus"/>
    <property type="match status" value="1"/>
</dbReference>
<organism evidence="6 7">
    <name type="scientific">Aspergillus keveii</name>
    <dbReference type="NCBI Taxonomy" id="714993"/>
    <lineage>
        <taxon>Eukaryota</taxon>
        <taxon>Fungi</taxon>
        <taxon>Dikarya</taxon>
        <taxon>Ascomycota</taxon>
        <taxon>Pezizomycotina</taxon>
        <taxon>Eurotiomycetes</taxon>
        <taxon>Eurotiomycetidae</taxon>
        <taxon>Eurotiales</taxon>
        <taxon>Aspergillaceae</taxon>
        <taxon>Aspergillus</taxon>
        <taxon>Aspergillus subgen. Nidulantes</taxon>
    </lineage>
</organism>
<dbReference type="InterPro" id="IPR036864">
    <property type="entry name" value="Zn2-C6_fun-type_DNA-bd_sf"/>
</dbReference>
<comment type="caution">
    <text evidence="6">The sequence shown here is derived from an EMBL/GenBank/DDBJ whole genome shotgun (WGS) entry which is preliminary data.</text>
</comment>
<dbReference type="CDD" id="cd00067">
    <property type="entry name" value="GAL4"/>
    <property type="match status" value="1"/>
</dbReference>
<protein>
    <recommendedName>
        <fullName evidence="5">Zn(2)-C6 fungal-type domain-containing protein</fullName>
    </recommendedName>
</protein>
<dbReference type="PANTHER" id="PTHR47256:SF1">
    <property type="entry name" value="ZN(II)2CYS6 TRANSCRIPTION FACTOR (EUROFUNG)"/>
    <property type="match status" value="1"/>
</dbReference>
<sequence length="129" mass="14231">MANLATKAYLRPLLPATGSCSTEAQDQSQRKRKRQTVACTSCQLKRIKCSGASPCDGCAERDSACHYDPRKDKRRKEALKHAQKTNKALEAIITILHEGNSMDLDKLKAKVKSFASPKAAMELLKTVLI</sequence>
<accession>A0ABR4FGV2</accession>
<evidence type="ECO:0000256" key="3">
    <source>
        <dbReference type="ARBA" id="ARBA00023163"/>
    </source>
</evidence>
<evidence type="ECO:0000256" key="2">
    <source>
        <dbReference type="ARBA" id="ARBA00023125"/>
    </source>
</evidence>
<dbReference type="PANTHER" id="PTHR47256">
    <property type="entry name" value="ZN(II)2CYS6 TRANSCRIPTION FACTOR (EUROFUNG)-RELATED"/>
    <property type="match status" value="1"/>
</dbReference>
<reference evidence="6 7" key="1">
    <citation type="submission" date="2024-07" db="EMBL/GenBank/DDBJ databases">
        <title>Section-level genome sequencing and comparative genomics of Aspergillus sections Usti and Cavernicolus.</title>
        <authorList>
            <consortium name="Lawrence Berkeley National Laboratory"/>
            <person name="Nybo J.L."/>
            <person name="Vesth T.C."/>
            <person name="Theobald S."/>
            <person name="Frisvad J.C."/>
            <person name="Larsen T.O."/>
            <person name="Kjaerboelling I."/>
            <person name="Rothschild-Mancinelli K."/>
            <person name="Lyhne E.K."/>
            <person name="Kogle M.E."/>
            <person name="Barry K."/>
            <person name="Clum A."/>
            <person name="Na H."/>
            <person name="Ledsgaard L."/>
            <person name="Lin J."/>
            <person name="Lipzen A."/>
            <person name="Kuo A."/>
            <person name="Riley R."/>
            <person name="Mondo S."/>
            <person name="Labutti K."/>
            <person name="Haridas S."/>
            <person name="Pangalinan J."/>
            <person name="Salamov A.A."/>
            <person name="Simmons B.A."/>
            <person name="Magnuson J.K."/>
            <person name="Chen J."/>
            <person name="Drula E."/>
            <person name="Henrissat B."/>
            <person name="Wiebenga A."/>
            <person name="Lubbers R.J."/>
            <person name="Gomes A.C."/>
            <person name="Makela M.R."/>
            <person name="Stajich J."/>
            <person name="Grigoriev I.V."/>
            <person name="Mortensen U.H."/>
            <person name="De Vries R.P."/>
            <person name="Baker S.E."/>
            <person name="Andersen M.R."/>
        </authorList>
    </citation>
    <scope>NUCLEOTIDE SEQUENCE [LARGE SCALE GENOMIC DNA]</scope>
    <source>
        <strain evidence="6 7">CBS 209.92</strain>
    </source>
</reference>
<proteinExistence type="predicted"/>
<dbReference type="InterPro" id="IPR001138">
    <property type="entry name" value="Zn2Cys6_DnaBD"/>
</dbReference>
<dbReference type="EMBL" id="JBFTWV010000522">
    <property type="protein sequence ID" value="KAL2782337.1"/>
    <property type="molecule type" value="Genomic_DNA"/>
</dbReference>
<keyword evidence="2" id="KW-0238">DNA-binding</keyword>
<evidence type="ECO:0000256" key="4">
    <source>
        <dbReference type="ARBA" id="ARBA00023242"/>
    </source>
</evidence>
<evidence type="ECO:0000256" key="1">
    <source>
        <dbReference type="ARBA" id="ARBA00023015"/>
    </source>
</evidence>
<feature type="domain" description="Zn(2)-C6 fungal-type" evidence="5">
    <location>
        <begin position="38"/>
        <end position="67"/>
    </location>
</feature>
<dbReference type="SUPFAM" id="SSF57701">
    <property type="entry name" value="Zn2/Cys6 DNA-binding domain"/>
    <property type="match status" value="1"/>
</dbReference>
<dbReference type="Proteomes" id="UP001610563">
    <property type="component" value="Unassembled WGS sequence"/>
</dbReference>
<dbReference type="SMART" id="SM00066">
    <property type="entry name" value="GAL4"/>
    <property type="match status" value="1"/>
</dbReference>
<keyword evidence="1" id="KW-0805">Transcription regulation</keyword>
<dbReference type="InterPro" id="IPR053187">
    <property type="entry name" value="Notoamide_regulator"/>
</dbReference>
<gene>
    <name evidence="6" type="ORF">BJX66DRAFT_351536</name>
</gene>
<dbReference type="Gene3D" id="4.10.240.10">
    <property type="entry name" value="Zn(2)-C6 fungal-type DNA-binding domain"/>
    <property type="match status" value="1"/>
</dbReference>
<evidence type="ECO:0000313" key="7">
    <source>
        <dbReference type="Proteomes" id="UP001610563"/>
    </source>
</evidence>
<evidence type="ECO:0000259" key="5">
    <source>
        <dbReference type="PROSITE" id="PS50048"/>
    </source>
</evidence>
<keyword evidence="7" id="KW-1185">Reference proteome</keyword>
<evidence type="ECO:0000313" key="6">
    <source>
        <dbReference type="EMBL" id="KAL2782337.1"/>
    </source>
</evidence>